<keyword evidence="1" id="KW-0472">Membrane</keyword>
<dbReference type="AlphaFoldDB" id="A0AAD6TZ76"/>
<reference evidence="2" key="1">
    <citation type="submission" date="2023-03" db="EMBL/GenBank/DDBJ databases">
        <title>Massive genome expansion in bonnet fungi (Mycena s.s.) driven by repeated elements and novel gene families across ecological guilds.</title>
        <authorList>
            <consortium name="Lawrence Berkeley National Laboratory"/>
            <person name="Harder C.B."/>
            <person name="Miyauchi S."/>
            <person name="Viragh M."/>
            <person name="Kuo A."/>
            <person name="Thoen E."/>
            <person name="Andreopoulos B."/>
            <person name="Lu D."/>
            <person name="Skrede I."/>
            <person name="Drula E."/>
            <person name="Henrissat B."/>
            <person name="Morin E."/>
            <person name="Kohler A."/>
            <person name="Barry K."/>
            <person name="LaButti K."/>
            <person name="Morin E."/>
            <person name="Salamov A."/>
            <person name="Lipzen A."/>
            <person name="Mereny Z."/>
            <person name="Hegedus B."/>
            <person name="Baldrian P."/>
            <person name="Stursova M."/>
            <person name="Weitz H."/>
            <person name="Taylor A."/>
            <person name="Grigoriev I.V."/>
            <person name="Nagy L.G."/>
            <person name="Martin F."/>
            <person name="Kauserud H."/>
        </authorList>
    </citation>
    <scope>NUCLEOTIDE SEQUENCE</scope>
    <source>
        <strain evidence="2">CBHHK173m</strain>
    </source>
</reference>
<feature type="transmembrane region" description="Helical" evidence="1">
    <location>
        <begin position="120"/>
        <end position="139"/>
    </location>
</feature>
<proteinExistence type="predicted"/>
<dbReference type="Proteomes" id="UP001222325">
    <property type="component" value="Unassembled WGS sequence"/>
</dbReference>
<comment type="caution">
    <text evidence="2">The sequence shown here is derived from an EMBL/GenBank/DDBJ whole genome shotgun (WGS) entry which is preliminary data.</text>
</comment>
<feature type="transmembrane region" description="Helical" evidence="1">
    <location>
        <begin position="44"/>
        <end position="68"/>
    </location>
</feature>
<sequence>MTSPGDSTYSGLKQDDFDPYQLGEKPIPPHNFRLAKRNLALHLLGWPALVISGQLFLQGLGWGFLAAVRSRGPFALPHSTAVWASNNPHLVTLITTLISTLLAGCSSFFFSYALRRSMSLYLLRPVSLAALGASVSIATRSLVFHRRHWKWSAVSLLCLIMAGIQTSAWSTLLTPVRINLSTPLVGREIDLASDYVQQLWFGKGSLYGCLAGAQDGTVHASLLDSGYVKGQSYLGVPSAISLLGQGYNASTQGILAATLNDTHLGSWSIPATIRSVGPRRSGLSSSYSMSQQGFTANISCGLQTLTNVTSPSINTSYTARPGDLSIRRIQVSSDCAQDPHTMFNNSLIFTGNGPYMWTIFCDTPNAYTLIAQAWGTSDATSSNYTGITGWSNTSYLVCNIAPITTVVSAYYSEAINVKVESVSPAPNTTSAGGAAGNVGIFTIYYLVGRQQAMQSNSVADQLQGLINTAPPDMGLHAVEAYLQGVIEMSTSLFRACLSADNKSFGAGEVPANVTKPMHGTWTTQTLGWQRYPSGTTAWVLIPGLFMAFSTVTLVLIAIYRHGGEMGIDRTIFDPSDPLHLIAAASAGGLNDAFRGLKGKDIRDGGMLTVVLGSVPGRGPALVHVDSSSSSAADVTTPLSR</sequence>
<evidence type="ECO:0000313" key="2">
    <source>
        <dbReference type="EMBL" id="KAJ7082712.1"/>
    </source>
</evidence>
<protein>
    <submittedName>
        <fullName evidence="2">Uncharacterized protein</fullName>
    </submittedName>
</protein>
<feature type="transmembrane region" description="Helical" evidence="1">
    <location>
        <begin position="537"/>
        <end position="559"/>
    </location>
</feature>
<feature type="transmembrane region" description="Helical" evidence="1">
    <location>
        <begin position="151"/>
        <end position="172"/>
    </location>
</feature>
<evidence type="ECO:0000313" key="3">
    <source>
        <dbReference type="Proteomes" id="UP001222325"/>
    </source>
</evidence>
<accession>A0AAD6TZ76</accession>
<evidence type="ECO:0000256" key="1">
    <source>
        <dbReference type="SAM" id="Phobius"/>
    </source>
</evidence>
<organism evidence="2 3">
    <name type="scientific">Mycena belliarum</name>
    <dbReference type="NCBI Taxonomy" id="1033014"/>
    <lineage>
        <taxon>Eukaryota</taxon>
        <taxon>Fungi</taxon>
        <taxon>Dikarya</taxon>
        <taxon>Basidiomycota</taxon>
        <taxon>Agaricomycotina</taxon>
        <taxon>Agaricomycetes</taxon>
        <taxon>Agaricomycetidae</taxon>
        <taxon>Agaricales</taxon>
        <taxon>Marasmiineae</taxon>
        <taxon>Mycenaceae</taxon>
        <taxon>Mycena</taxon>
    </lineage>
</organism>
<gene>
    <name evidence="2" type="ORF">B0H15DRAFT_437226</name>
</gene>
<name>A0AAD6TZ76_9AGAR</name>
<keyword evidence="3" id="KW-1185">Reference proteome</keyword>
<feature type="transmembrane region" description="Helical" evidence="1">
    <location>
        <begin position="89"/>
        <end position="114"/>
    </location>
</feature>
<dbReference type="EMBL" id="JARJCN010000044">
    <property type="protein sequence ID" value="KAJ7082712.1"/>
    <property type="molecule type" value="Genomic_DNA"/>
</dbReference>
<keyword evidence="1" id="KW-1133">Transmembrane helix</keyword>
<keyword evidence="1" id="KW-0812">Transmembrane</keyword>